<dbReference type="STRING" id="29542.A6070_07175"/>
<accession>A0A1L3GIV1</accession>
<dbReference type="InterPro" id="IPR000223">
    <property type="entry name" value="Pept_S26A_signal_pept_1"/>
</dbReference>
<feature type="active site" evidence="6">
    <location>
        <position position="50"/>
    </location>
</feature>
<evidence type="ECO:0000259" key="8">
    <source>
        <dbReference type="Pfam" id="PF10502"/>
    </source>
</evidence>
<sequence length="218" mass="25179">MGKSTQLESPSLKSPKPWYREWGEAIGVALVLALIIRTFFFQAFKIPSGSMEDTLLIGDHLLVNKFVYGTRVPWSDERLLPLRDPGRGDVIVFEFPLDEELPFYKRRDFIKRIVGVPGDVVEVRDKTVYVNGEPLVLPQEVHKDPSFSADSGRDNLFPVTVPPDKFFVMGDNRDHSFDSRFWGFVEKSKIKGLAFIKYWSWDSAKNRPRWNRIGRTIE</sequence>
<feature type="domain" description="Peptidase S26" evidence="8">
    <location>
        <begin position="20"/>
        <end position="199"/>
    </location>
</feature>
<dbReference type="InterPro" id="IPR036286">
    <property type="entry name" value="LexA/Signal_pep-like_sf"/>
</dbReference>
<feature type="active site" evidence="6">
    <location>
        <position position="111"/>
    </location>
</feature>
<dbReference type="PROSITE" id="PS00760">
    <property type="entry name" value="SPASE_I_2"/>
    <property type="match status" value="1"/>
</dbReference>
<comment type="catalytic activity">
    <reaction evidence="1 7">
        <text>Cleavage of hydrophobic, N-terminal signal or leader sequences from secreted and periplasmic proteins.</text>
        <dbReference type="EC" id="3.4.21.89"/>
    </reaction>
</comment>
<dbReference type="CDD" id="cd06530">
    <property type="entry name" value="S26_SPase_I"/>
    <property type="match status" value="1"/>
</dbReference>
<keyword evidence="7" id="KW-0812">Transmembrane</keyword>
<feature type="transmembrane region" description="Helical" evidence="7">
    <location>
        <begin position="22"/>
        <end position="41"/>
    </location>
</feature>
<dbReference type="AlphaFoldDB" id="A0A1L3GIV1"/>
<dbReference type="EMBL" id="CP015518">
    <property type="protein sequence ID" value="APG25851.1"/>
    <property type="molecule type" value="Genomic_DNA"/>
</dbReference>
<comment type="subcellular location">
    <subcellularLocation>
        <location evidence="7">Membrane</location>
        <topology evidence="7">Single-pass type II membrane protein</topology>
    </subcellularLocation>
</comment>
<dbReference type="InterPro" id="IPR019533">
    <property type="entry name" value="Peptidase_S26"/>
</dbReference>
<evidence type="ECO:0000256" key="2">
    <source>
        <dbReference type="ARBA" id="ARBA00009370"/>
    </source>
</evidence>
<keyword evidence="7" id="KW-1133">Transmembrane helix</keyword>
<comment type="similarity">
    <text evidence="2 7">Belongs to the peptidase S26 family.</text>
</comment>
<evidence type="ECO:0000256" key="3">
    <source>
        <dbReference type="ARBA" id="ARBA00013208"/>
    </source>
</evidence>
<dbReference type="Proteomes" id="UP000182264">
    <property type="component" value="Chromosome"/>
</dbReference>
<evidence type="ECO:0000256" key="6">
    <source>
        <dbReference type="PIRSR" id="PIRSR600223-1"/>
    </source>
</evidence>
<gene>
    <name evidence="9" type="ORF">A7E75_13150</name>
</gene>
<evidence type="ECO:0000256" key="7">
    <source>
        <dbReference type="RuleBase" id="RU362042"/>
    </source>
</evidence>
<dbReference type="InterPro" id="IPR019757">
    <property type="entry name" value="Pept_S26A_signal_pept_1_Lys-AS"/>
</dbReference>
<keyword evidence="10" id="KW-1185">Reference proteome</keyword>
<evidence type="ECO:0000256" key="1">
    <source>
        <dbReference type="ARBA" id="ARBA00000677"/>
    </source>
</evidence>
<keyword evidence="7" id="KW-0645">Protease</keyword>
<dbReference type="GO" id="GO:0006465">
    <property type="term" value="P:signal peptide processing"/>
    <property type="evidence" value="ECO:0007669"/>
    <property type="project" value="InterPro"/>
</dbReference>
<evidence type="ECO:0000256" key="5">
    <source>
        <dbReference type="ARBA" id="ARBA00022801"/>
    </source>
</evidence>
<dbReference type="PANTHER" id="PTHR43390:SF1">
    <property type="entry name" value="CHLOROPLAST PROCESSING PEPTIDASE"/>
    <property type="match status" value="1"/>
</dbReference>
<dbReference type="NCBIfam" id="TIGR02227">
    <property type="entry name" value="sigpep_I_bact"/>
    <property type="match status" value="1"/>
</dbReference>
<dbReference type="InterPro" id="IPR019758">
    <property type="entry name" value="Pept_S26A_signal_pept_1_CS"/>
</dbReference>
<dbReference type="GO" id="GO:0004252">
    <property type="term" value="F:serine-type endopeptidase activity"/>
    <property type="evidence" value="ECO:0007669"/>
    <property type="project" value="InterPro"/>
</dbReference>
<organism evidence="9 10">
    <name type="scientific">Syntrophotalea acetylenica</name>
    <name type="common">Pelobacter acetylenicus</name>
    <dbReference type="NCBI Taxonomy" id="29542"/>
    <lineage>
        <taxon>Bacteria</taxon>
        <taxon>Pseudomonadati</taxon>
        <taxon>Thermodesulfobacteriota</taxon>
        <taxon>Desulfuromonadia</taxon>
        <taxon>Desulfuromonadales</taxon>
        <taxon>Syntrophotaleaceae</taxon>
        <taxon>Syntrophotalea</taxon>
    </lineage>
</organism>
<evidence type="ECO:0000256" key="4">
    <source>
        <dbReference type="ARBA" id="ARBA00019232"/>
    </source>
</evidence>
<keyword evidence="5 7" id="KW-0378">Hydrolase</keyword>
<dbReference type="PRINTS" id="PR00727">
    <property type="entry name" value="LEADERPTASE"/>
</dbReference>
<dbReference type="OrthoDB" id="9815782at2"/>
<dbReference type="Gene3D" id="2.10.109.10">
    <property type="entry name" value="Umud Fragment, subunit A"/>
    <property type="match status" value="1"/>
</dbReference>
<dbReference type="RefSeq" id="WP_072287694.1">
    <property type="nucleotide sequence ID" value="NZ_CP015455.1"/>
</dbReference>
<protein>
    <recommendedName>
        <fullName evidence="4 7">Signal peptidase I</fullName>
        <ecNumber evidence="3 7">3.4.21.89</ecNumber>
    </recommendedName>
</protein>
<dbReference type="SUPFAM" id="SSF51306">
    <property type="entry name" value="LexA/Signal peptidase"/>
    <property type="match status" value="1"/>
</dbReference>
<dbReference type="Pfam" id="PF10502">
    <property type="entry name" value="Peptidase_S26"/>
    <property type="match status" value="1"/>
</dbReference>
<proteinExistence type="inferred from homology"/>
<dbReference type="EC" id="3.4.21.89" evidence="3 7"/>
<evidence type="ECO:0000313" key="9">
    <source>
        <dbReference type="EMBL" id="APG25851.1"/>
    </source>
</evidence>
<evidence type="ECO:0000313" key="10">
    <source>
        <dbReference type="Proteomes" id="UP000182264"/>
    </source>
</evidence>
<reference evidence="9 10" key="1">
    <citation type="journal article" date="2017" name="Genome Announc.">
        <title>Complete Genome Sequences of Two Acetylene-Fermenting Pelobacter acetylenicus Strains.</title>
        <authorList>
            <person name="Sutton J.M."/>
            <person name="Baesman S.M."/>
            <person name="Fierst J.L."/>
            <person name="Poret-Peterson A.T."/>
            <person name="Oremland R.S."/>
            <person name="Dunlap D.S."/>
            <person name="Akob D.M."/>
        </authorList>
    </citation>
    <scope>NUCLEOTIDE SEQUENCE [LARGE SCALE GENOMIC DNA]</scope>
    <source>
        <strain evidence="9 10">DSM 3247</strain>
    </source>
</reference>
<dbReference type="KEGG" id="pace:A6070_07175"/>
<dbReference type="GO" id="GO:0009003">
    <property type="term" value="F:signal peptidase activity"/>
    <property type="evidence" value="ECO:0007669"/>
    <property type="project" value="UniProtKB-EC"/>
</dbReference>
<dbReference type="PROSITE" id="PS00761">
    <property type="entry name" value="SPASE_I_3"/>
    <property type="match status" value="1"/>
</dbReference>
<name>A0A1L3GIV1_SYNAC</name>
<keyword evidence="7" id="KW-0472">Membrane</keyword>
<dbReference type="PANTHER" id="PTHR43390">
    <property type="entry name" value="SIGNAL PEPTIDASE I"/>
    <property type="match status" value="1"/>
</dbReference>
<dbReference type="GO" id="GO:0016020">
    <property type="term" value="C:membrane"/>
    <property type="evidence" value="ECO:0007669"/>
    <property type="project" value="UniProtKB-SubCell"/>
</dbReference>